<organism evidence="1 2">
    <name type="scientific">Parasphingorhabdus flavimaris</name>
    <dbReference type="NCBI Taxonomy" id="266812"/>
    <lineage>
        <taxon>Bacteria</taxon>
        <taxon>Pseudomonadati</taxon>
        <taxon>Pseudomonadota</taxon>
        <taxon>Alphaproteobacteria</taxon>
        <taxon>Sphingomonadales</taxon>
        <taxon>Sphingomonadaceae</taxon>
        <taxon>Parasphingorhabdus</taxon>
    </lineage>
</organism>
<evidence type="ECO:0000313" key="2">
    <source>
        <dbReference type="Proteomes" id="UP000652427"/>
    </source>
</evidence>
<dbReference type="EMBL" id="JABWMH010000001">
    <property type="protein sequence ID" value="NVD26709.1"/>
    <property type="molecule type" value="Genomic_DNA"/>
</dbReference>
<dbReference type="PIRSF" id="PIRSF034110">
    <property type="entry name" value="DUF1203"/>
    <property type="match status" value="1"/>
</dbReference>
<accession>A0ABX2MZ37</accession>
<dbReference type="Proteomes" id="UP000652427">
    <property type="component" value="Unassembled WGS sequence"/>
</dbReference>
<dbReference type="InterPro" id="IPR009593">
    <property type="entry name" value="DUF1203"/>
</dbReference>
<protein>
    <submittedName>
        <fullName evidence="1">DUF1203 domain-containing protein</fullName>
    </submittedName>
</protein>
<sequence>MAYKIAGLSPELTSPFEEATEEQLSALGAVRITATGKPGFPCRISLEDAEVGEEVILFHYTSHDVDSPYRSSYAIFARTGLSAAAQFIDAVPPVFDGRTLAMRAFDQDAMLKTASLAMPGDADRSIRQLFELDEVAYIDVRNAAHGCFAARVERFES</sequence>
<proteinExistence type="predicted"/>
<gene>
    <name evidence="1" type="ORF">HUO14_02170</name>
</gene>
<reference evidence="1 2" key="1">
    <citation type="submission" date="2020-06" db="EMBL/GenBank/DDBJ databases">
        <authorList>
            <person name="Kim S.-J."/>
            <person name="Park S.-J."/>
        </authorList>
    </citation>
    <scope>NUCLEOTIDE SEQUENCE [LARGE SCALE GENOMIC DNA]</scope>
    <source>
        <strain evidence="1 2">SW-151</strain>
    </source>
</reference>
<keyword evidence="2" id="KW-1185">Reference proteome</keyword>
<dbReference type="RefSeq" id="WP_176278238.1">
    <property type="nucleotide sequence ID" value="NZ_JABWMH010000001.1"/>
</dbReference>
<comment type="caution">
    <text evidence="1">The sequence shown here is derived from an EMBL/GenBank/DDBJ whole genome shotgun (WGS) entry which is preliminary data.</text>
</comment>
<dbReference type="Pfam" id="PF06718">
    <property type="entry name" value="DUF1203"/>
    <property type="match status" value="1"/>
</dbReference>
<name>A0ABX2MZ37_9SPHN</name>
<evidence type="ECO:0000313" key="1">
    <source>
        <dbReference type="EMBL" id="NVD26709.1"/>
    </source>
</evidence>